<evidence type="ECO:0000313" key="2">
    <source>
        <dbReference type="EMBL" id="CAB1424455.1"/>
    </source>
</evidence>
<evidence type="ECO:0000313" key="3">
    <source>
        <dbReference type="Proteomes" id="UP001153269"/>
    </source>
</evidence>
<keyword evidence="3" id="KW-1185">Reference proteome</keyword>
<comment type="caution">
    <text evidence="2">The sequence shown here is derived from an EMBL/GenBank/DDBJ whole genome shotgun (WGS) entry which is preliminary data.</text>
</comment>
<protein>
    <submittedName>
        <fullName evidence="2">Uncharacterized protein</fullName>
    </submittedName>
</protein>
<accession>A0A9N7YAL3</accession>
<feature type="compositionally biased region" description="Basic and acidic residues" evidence="1">
    <location>
        <begin position="83"/>
        <end position="98"/>
    </location>
</feature>
<feature type="compositionally biased region" description="Basic residues" evidence="1">
    <location>
        <begin position="71"/>
        <end position="82"/>
    </location>
</feature>
<dbReference type="EMBL" id="CADEAL010000732">
    <property type="protein sequence ID" value="CAB1424455.1"/>
    <property type="molecule type" value="Genomic_DNA"/>
</dbReference>
<evidence type="ECO:0000256" key="1">
    <source>
        <dbReference type="SAM" id="MobiDB-lite"/>
    </source>
</evidence>
<proteinExistence type="predicted"/>
<gene>
    <name evidence="2" type="ORF">PLEPLA_LOCUS12380</name>
</gene>
<feature type="region of interest" description="Disordered" evidence="1">
    <location>
        <begin position="24"/>
        <end position="113"/>
    </location>
</feature>
<organism evidence="2 3">
    <name type="scientific">Pleuronectes platessa</name>
    <name type="common">European plaice</name>
    <dbReference type="NCBI Taxonomy" id="8262"/>
    <lineage>
        <taxon>Eukaryota</taxon>
        <taxon>Metazoa</taxon>
        <taxon>Chordata</taxon>
        <taxon>Craniata</taxon>
        <taxon>Vertebrata</taxon>
        <taxon>Euteleostomi</taxon>
        <taxon>Actinopterygii</taxon>
        <taxon>Neopterygii</taxon>
        <taxon>Teleostei</taxon>
        <taxon>Neoteleostei</taxon>
        <taxon>Acanthomorphata</taxon>
        <taxon>Carangaria</taxon>
        <taxon>Pleuronectiformes</taxon>
        <taxon>Pleuronectoidei</taxon>
        <taxon>Pleuronectidae</taxon>
        <taxon>Pleuronectes</taxon>
    </lineage>
</organism>
<feature type="compositionally biased region" description="Basic residues" evidence="1">
    <location>
        <begin position="99"/>
        <end position="110"/>
    </location>
</feature>
<dbReference type="AlphaFoldDB" id="A0A9N7YAL3"/>
<reference evidence="2" key="1">
    <citation type="submission" date="2020-03" db="EMBL/GenBank/DDBJ databases">
        <authorList>
            <person name="Weist P."/>
        </authorList>
    </citation>
    <scope>NUCLEOTIDE SEQUENCE</scope>
</reference>
<name>A0A9N7YAL3_PLEPL</name>
<dbReference type="Proteomes" id="UP001153269">
    <property type="component" value="Unassembled WGS sequence"/>
</dbReference>
<sequence>MTGDTRRERQENQWTSICSVEDVAPSLLQTTHPRTLTAGRQAESNHRPTLMIRHPSIYGQIGRRDAETLRRSRSKKRKVRRRGERDERKMRGGESTRKGKERRKKKKRRGGTVCSLEAHGTVLVKSLIID</sequence>